<keyword evidence="6 8" id="KW-1133">Transmembrane helix</keyword>
<evidence type="ECO:0000256" key="6">
    <source>
        <dbReference type="ARBA" id="ARBA00022989"/>
    </source>
</evidence>
<dbReference type="AlphaFoldDB" id="A0A382FDL7"/>
<dbReference type="GO" id="GO:0043190">
    <property type="term" value="C:ATP-binding cassette (ABC) transporter complex"/>
    <property type="evidence" value="ECO:0007669"/>
    <property type="project" value="InterPro"/>
</dbReference>
<evidence type="ECO:0000256" key="7">
    <source>
        <dbReference type="ARBA" id="ARBA00023136"/>
    </source>
</evidence>
<evidence type="ECO:0000256" key="4">
    <source>
        <dbReference type="ARBA" id="ARBA00022519"/>
    </source>
</evidence>
<reference evidence="10" key="1">
    <citation type="submission" date="2018-05" db="EMBL/GenBank/DDBJ databases">
        <authorList>
            <person name="Lanie J.A."/>
            <person name="Ng W.-L."/>
            <person name="Kazmierczak K.M."/>
            <person name="Andrzejewski T.M."/>
            <person name="Davidsen T.M."/>
            <person name="Wayne K.J."/>
            <person name="Tettelin H."/>
            <person name="Glass J.I."/>
            <person name="Rusch D."/>
            <person name="Podicherti R."/>
            <person name="Tsui H.-C.T."/>
            <person name="Winkler M.E."/>
        </authorList>
    </citation>
    <scope>NUCLEOTIDE SEQUENCE</scope>
</reference>
<feature type="transmembrane region" description="Helical" evidence="8">
    <location>
        <begin position="94"/>
        <end position="117"/>
    </location>
</feature>
<dbReference type="PROSITE" id="PS50928">
    <property type="entry name" value="ABC_TM1"/>
    <property type="match status" value="1"/>
</dbReference>
<keyword evidence="3" id="KW-1003">Cell membrane</keyword>
<dbReference type="InterPro" id="IPR051613">
    <property type="entry name" value="ABC_transp_permease_HisMQ"/>
</dbReference>
<dbReference type="NCBIfam" id="TIGR01726">
    <property type="entry name" value="HEQRo_perm_3TM"/>
    <property type="match status" value="1"/>
</dbReference>
<evidence type="ECO:0000256" key="1">
    <source>
        <dbReference type="ARBA" id="ARBA00004651"/>
    </source>
</evidence>
<keyword evidence="2" id="KW-0813">Transport</keyword>
<keyword evidence="4" id="KW-0997">Cell inner membrane</keyword>
<sequence>MLKFNLLIFGDTGWGDEMLFSCIMTILVSLSAMGLGVFIAIFTAWAKISGNIVLKIIANFYTTVIRGVPELLVIYLIFFGSSAGIMYISKIFGYHGYIELSAFTMGTISIGIISAAYSTEVFRGAYNIIDKGQIEAARALGLSKINTFIKILGPQILKHALPGLGNVWQITLKDTALISVTGLVEIMRQSR</sequence>
<evidence type="ECO:0000259" key="9">
    <source>
        <dbReference type="PROSITE" id="PS50928"/>
    </source>
</evidence>
<feature type="transmembrane region" description="Helical" evidence="8">
    <location>
        <begin position="18"/>
        <end position="46"/>
    </location>
</feature>
<evidence type="ECO:0000256" key="5">
    <source>
        <dbReference type="ARBA" id="ARBA00022692"/>
    </source>
</evidence>
<dbReference type="InterPro" id="IPR010065">
    <property type="entry name" value="AA_ABC_transptr_permease_3TM"/>
</dbReference>
<dbReference type="SUPFAM" id="SSF161098">
    <property type="entry name" value="MetI-like"/>
    <property type="match status" value="1"/>
</dbReference>
<dbReference type="CDD" id="cd06261">
    <property type="entry name" value="TM_PBP2"/>
    <property type="match status" value="1"/>
</dbReference>
<feature type="domain" description="ABC transmembrane type-1" evidence="9">
    <location>
        <begin position="18"/>
        <end position="191"/>
    </location>
</feature>
<evidence type="ECO:0000256" key="2">
    <source>
        <dbReference type="ARBA" id="ARBA00022448"/>
    </source>
</evidence>
<dbReference type="InterPro" id="IPR035906">
    <property type="entry name" value="MetI-like_sf"/>
</dbReference>
<dbReference type="PANTHER" id="PTHR30133">
    <property type="entry name" value="CATIONIC AMINO ACID TRANSPORTER, MEMBRANE COMPONENT"/>
    <property type="match status" value="1"/>
</dbReference>
<accession>A0A382FDL7</accession>
<evidence type="ECO:0000256" key="3">
    <source>
        <dbReference type="ARBA" id="ARBA00022475"/>
    </source>
</evidence>
<evidence type="ECO:0000313" key="10">
    <source>
        <dbReference type="EMBL" id="SVB60722.1"/>
    </source>
</evidence>
<dbReference type="EMBL" id="UINC01049218">
    <property type="protein sequence ID" value="SVB60722.1"/>
    <property type="molecule type" value="Genomic_DNA"/>
</dbReference>
<keyword evidence="5 8" id="KW-0812">Transmembrane</keyword>
<comment type="subcellular location">
    <subcellularLocation>
        <location evidence="1">Cell membrane</location>
        <topology evidence="1">Multi-pass membrane protein</topology>
    </subcellularLocation>
</comment>
<dbReference type="Pfam" id="PF00528">
    <property type="entry name" value="BPD_transp_1"/>
    <property type="match status" value="1"/>
</dbReference>
<dbReference type="InterPro" id="IPR000515">
    <property type="entry name" value="MetI-like"/>
</dbReference>
<proteinExistence type="predicted"/>
<dbReference type="PANTHER" id="PTHR30133:SF2">
    <property type="entry name" value="ARGININE ABC TRANSPORTER PERMEASE PROTEIN ARTQ"/>
    <property type="match status" value="1"/>
</dbReference>
<name>A0A382FDL7_9ZZZZ</name>
<dbReference type="GO" id="GO:0022857">
    <property type="term" value="F:transmembrane transporter activity"/>
    <property type="evidence" value="ECO:0007669"/>
    <property type="project" value="InterPro"/>
</dbReference>
<feature type="non-terminal residue" evidence="10">
    <location>
        <position position="191"/>
    </location>
</feature>
<feature type="transmembrane region" description="Helical" evidence="8">
    <location>
        <begin position="67"/>
        <end position="88"/>
    </location>
</feature>
<gene>
    <name evidence="10" type="ORF">METZ01_LOCUS213576</name>
</gene>
<keyword evidence="7 8" id="KW-0472">Membrane</keyword>
<protein>
    <recommendedName>
        <fullName evidence="9">ABC transmembrane type-1 domain-containing protein</fullName>
    </recommendedName>
</protein>
<dbReference type="Gene3D" id="1.10.3720.10">
    <property type="entry name" value="MetI-like"/>
    <property type="match status" value="1"/>
</dbReference>
<organism evidence="10">
    <name type="scientific">marine metagenome</name>
    <dbReference type="NCBI Taxonomy" id="408172"/>
    <lineage>
        <taxon>unclassified sequences</taxon>
        <taxon>metagenomes</taxon>
        <taxon>ecological metagenomes</taxon>
    </lineage>
</organism>
<evidence type="ECO:0000256" key="8">
    <source>
        <dbReference type="SAM" id="Phobius"/>
    </source>
</evidence>